<dbReference type="PROSITE" id="PS50883">
    <property type="entry name" value="EAL"/>
    <property type="match status" value="1"/>
</dbReference>
<dbReference type="FunFam" id="3.30.70.270:FF:000001">
    <property type="entry name" value="Diguanylate cyclase domain protein"/>
    <property type="match status" value="1"/>
</dbReference>
<dbReference type="SMART" id="SM00086">
    <property type="entry name" value="PAC"/>
    <property type="match status" value="1"/>
</dbReference>
<dbReference type="SMART" id="SM00267">
    <property type="entry name" value="GGDEF"/>
    <property type="match status" value="1"/>
</dbReference>
<keyword evidence="1" id="KW-0812">Transmembrane</keyword>
<dbReference type="CDD" id="cd01949">
    <property type="entry name" value="GGDEF"/>
    <property type="match status" value="1"/>
</dbReference>
<organism evidence="7 8">
    <name type="scientific">Aureibacillus halotolerans</name>
    <dbReference type="NCBI Taxonomy" id="1508390"/>
    <lineage>
        <taxon>Bacteria</taxon>
        <taxon>Bacillati</taxon>
        <taxon>Bacillota</taxon>
        <taxon>Bacilli</taxon>
        <taxon>Bacillales</taxon>
        <taxon>Bacillaceae</taxon>
        <taxon>Aureibacillus</taxon>
    </lineage>
</organism>
<dbReference type="InterPro" id="IPR000700">
    <property type="entry name" value="PAS-assoc_C"/>
</dbReference>
<feature type="domain" description="MHYT" evidence="6">
    <location>
        <begin position="8"/>
        <end position="203"/>
    </location>
</feature>
<dbReference type="AlphaFoldDB" id="A0A4R6U256"/>
<dbReference type="RefSeq" id="WP_133580830.1">
    <property type="nucleotide sequence ID" value="NZ_SNYJ01000009.1"/>
</dbReference>
<feature type="domain" description="GGDEF" evidence="5">
    <location>
        <begin position="417"/>
        <end position="549"/>
    </location>
</feature>
<dbReference type="PROSITE" id="PS50112">
    <property type="entry name" value="PAS"/>
    <property type="match status" value="1"/>
</dbReference>
<dbReference type="SMART" id="SM00052">
    <property type="entry name" value="EAL"/>
    <property type="match status" value="1"/>
</dbReference>
<feature type="transmembrane region" description="Helical" evidence="1">
    <location>
        <begin position="111"/>
        <end position="132"/>
    </location>
</feature>
<feature type="transmembrane region" description="Helical" evidence="1">
    <location>
        <begin position="12"/>
        <end position="31"/>
    </location>
</feature>
<dbReference type="NCBIfam" id="TIGR00254">
    <property type="entry name" value="GGDEF"/>
    <property type="match status" value="1"/>
</dbReference>
<comment type="caution">
    <text evidence="7">The sequence shown here is derived from an EMBL/GenBank/DDBJ whole genome shotgun (WGS) entry which is preliminary data.</text>
</comment>
<dbReference type="CDD" id="cd00130">
    <property type="entry name" value="PAS"/>
    <property type="match status" value="1"/>
</dbReference>
<evidence type="ECO:0000259" key="2">
    <source>
        <dbReference type="PROSITE" id="PS50112"/>
    </source>
</evidence>
<dbReference type="PROSITE" id="PS50113">
    <property type="entry name" value="PAC"/>
    <property type="match status" value="1"/>
</dbReference>
<dbReference type="PANTHER" id="PTHR44757">
    <property type="entry name" value="DIGUANYLATE CYCLASE DGCP"/>
    <property type="match status" value="1"/>
</dbReference>
<sequence>MLAMTHHYNITLVVLSIAVAVLSSYAALHIGNRLVRSSGFKRHLWLTGGAFTLGFGIWSMHFIAMLAHHTSMHVTYQLFPLILSIVFAILACLVAFYILNYGLQKQSQFLLGSLFISVGIVSMHYVGMAAMVVDGVIHYDPLLVGASVLVAFTASYVALLCMFYFRAGIEKAGGHLRMMISSLVMGLAIAGMHYIGMAGASFKVPLSSTDTPLHSPWLSSQMLAVLTGIVVLVTIAFTFAMIYFDRRMESTSIELQRIDDLYQSIVMTAKDAIVMTDTKGLILSWNASAKSIFGYSEAEALGQPLTLIIPERFHAAHLHAISAPKAAAFSKVIGKTIEMIGCCKDGSEIPIELSVSSFSHNDSDTIYTGIMRDITERLQSQEKIQTLVYRDELTKLPNRRMLQEHLNSLLEQSSPDHPLAIMFIDLDRFKSINDVYGHKTGDRLLKEVAQKLKQCLDSSAMLARLAGDEFVVILTKTTHLHAGQVANQILQTLNERIVIHRNDFYITASIGISLYPEDGKDTATLLKHADIAMYDAKENGKNNYRYFTTEMNESMTKRLDIETGLRKGLEEGHFELHYQPQVSVLDKNIKGVEALIRWRNPESGLIPPNDFIPIAEDTGLILRIDQWVLQEACSQAKLWQDEGSFHGRMSVNISALQFKQRDFPDTVRRTLQDTGLDPTFLELELTESIIQDPEHAFPVMKALKDMGIRLSLDDFGTGYSSLSYLKDFPLDTIKVDKSFIQTMNNGLKDQAIVNSIINIATSLDLTVIAEGVETDDQLLSLQQKHCHEYQGYLFSTPLSSKDFIEKLNRGDFQVLQGIS</sequence>
<dbReference type="InterPro" id="IPR043128">
    <property type="entry name" value="Rev_trsase/Diguanyl_cyclase"/>
</dbReference>
<feature type="domain" description="PAS" evidence="2">
    <location>
        <begin position="258"/>
        <end position="311"/>
    </location>
</feature>
<dbReference type="Gene3D" id="3.30.450.20">
    <property type="entry name" value="PAS domain"/>
    <property type="match status" value="1"/>
</dbReference>
<keyword evidence="8" id="KW-1185">Reference proteome</keyword>
<feature type="transmembrane region" description="Helical" evidence="1">
    <location>
        <begin position="179"/>
        <end position="202"/>
    </location>
</feature>
<evidence type="ECO:0000259" key="4">
    <source>
        <dbReference type="PROSITE" id="PS50883"/>
    </source>
</evidence>
<dbReference type="Gene3D" id="3.30.70.270">
    <property type="match status" value="1"/>
</dbReference>
<dbReference type="SUPFAM" id="SSF55073">
    <property type="entry name" value="Nucleotide cyclase"/>
    <property type="match status" value="1"/>
</dbReference>
<feature type="domain" description="EAL" evidence="4">
    <location>
        <begin position="558"/>
        <end position="811"/>
    </location>
</feature>
<dbReference type="SUPFAM" id="SSF141868">
    <property type="entry name" value="EAL domain-like"/>
    <property type="match status" value="1"/>
</dbReference>
<dbReference type="InterPro" id="IPR035965">
    <property type="entry name" value="PAS-like_dom_sf"/>
</dbReference>
<feature type="transmembrane region" description="Helical" evidence="1">
    <location>
        <begin position="78"/>
        <end position="99"/>
    </location>
</feature>
<dbReference type="Proteomes" id="UP000295632">
    <property type="component" value="Unassembled WGS sequence"/>
</dbReference>
<dbReference type="EMBL" id="SNYJ01000009">
    <property type="protein sequence ID" value="TDQ38783.1"/>
    <property type="molecule type" value="Genomic_DNA"/>
</dbReference>
<dbReference type="Pfam" id="PF00990">
    <property type="entry name" value="GGDEF"/>
    <property type="match status" value="1"/>
</dbReference>
<dbReference type="OrthoDB" id="9759607at2"/>
<evidence type="ECO:0000259" key="3">
    <source>
        <dbReference type="PROSITE" id="PS50113"/>
    </source>
</evidence>
<evidence type="ECO:0000313" key="8">
    <source>
        <dbReference type="Proteomes" id="UP000295632"/>
    </source>
</evidence>
<dbReference type="InterPro" id="IPR035919">
    <property type="entry name" value="EAL_sf"/>
</dbReference>
<evidence type="ECO:0000256" key="1">
    <source>
        <dbReference type="PROSITE-ProRule" id="PRU00244"/>
    </source>
</evidence>
<dbReference type="InterPro" id="IPR005330">
    <property type="entry name" value="MHYT_dom"/>
</dbReference>
<evidence type="ECO:0000259" key="5">
    <source>
        <dbReference type="PROSITE" id="PS50887"/>
    </source>
</evidence>
<evidence type="ECO:0000313" key="7">
    <source>
        <dbReference type="EMBL" id="TDQ38783.1"/>
    </source>
</evidence>
<dbReference type="InterPro" id="IPR001633">
    <property type="entry name" value="EAL_dom"/>
</dbReference>
<dbReference type="Gene3D" id="3.20.20.450">
    <property type="entry name" value="EAL domain"/>
    <property type="match status" value="1"/>
</dbReference>
<dbReference type="InterPro" id="IPR029787">
    <property type="entry name" value="Nucleotide_cyclase"/>
</dbReference>
<accession>A0A4R6U256</accession>
<evidence type="ECO:0000259" key="6">
    <source>
        <dbReference type="PROSITE" id="PS50924"/>
    </source>
</evidence>
<feature type="transmembrane region" description="Helical" evidence="1">
    <location>
        <begin position="222"/>
        <end position="244"/>
    </location>
</feature>
<dbReference type="InterPro" id="IPR000014">
    <property type="entry name" value="PAS"/>
</dbReference>
<dbReference type="InterPro" id="IPR052155">
    <property type="entry name" value="Biofilm_reg_signaling"/>
</dbReference>
<name>A0A4R6U256_9BACI</name>
<protein>
    <submittedName>
        <fullName evidence="7">PAS domain S-box-containing protein/diguanylate cyclase (GGDEF)-like protein</fullName>
    </submittedName>
</protein>
<dbReference type="PANTHER" id="PTHR44757:SF2">
    <property type="entry name" value="BIOFILM ARCHITECTURE MAINTENANCE PROTEIN MBAA"/>
    <property type="match status" value="1"/>
</dbReference>
<dbReference type="Pfam" id="PF13426">
    <property type="entry name" value="PAS_9"/>
    <property type="match status" value="1"/>
</dbReference>
<keyword evidence="1" id="KW-1133">Transmembrane helix</keyword>
<feature type="domain" description="PAC" evidence="3">
    <location>
        <begin position="333"/>
        <end position="386"/>
    </location>
</feature>
<dbReference type="InterPro" id="IPR001610">
    <property type="entry name" value="PAC"/>
</dbReference>
<gene>
    <name evidence="7" type="ORF">EV213_109152</name>
</gene>
<dbReference type="FunFam" id="3.20.20.450:FF:000001">
    <property type="entry name" value="Cyclic di-GMP phosphodiesterase yahA"/>
    <property type="match status" value="1"/>
</dbReference>
<proteinExistence type="predicted"/>
<dbReference type="Pfam" id="PF00563">
    <property type="entry name" value="EAL"/>
    <property type="match status" value="1"/>
</dbReference>
<dbReference type="PROSITE" id="PS50887">
    <property type="entry name" value="GGDEF"/>
    <property type="match status" value="1"/>
</dbReference>
<feature type="transmembrane region" description="Helical" evidence="1">
    <location>
        <begin position="144"/>
        <end position="167"/>
    </location>
</feature>
<dbReference type="InterPro" id="IPR000160">
    <property type="entry name" value="GGDEF_dom"/>
</dbReference>
<dbReference type="PROSITE" id="PS50924">
    <property type="entry name" value="MHYT"/>
    <property type="match status" value="1"/>
</dbReference>
<feature type="transmembrane region" description="Helical" evidence="1">
    <location>
        <begin position="43"/>
        <end position="66"/>
    </location>
</feature>
<dbReference type="Pfam" id="PF03707">
    <property type="entry name" value="MHYT"/>
    <property type="match status" value="3"/>
</dbReference>
<keyword evidence="1" id="KW-0472">Membrane</keyword>
<dbReference type="GO" id="GO:0016020">
    <property type="term" value="C:membrane"/>
    <property type="evidence" value="ECO:0007669"/>
    <property type="project" value="UniProtKB-UniRule"/>
</dbReference>
<dbReference type="CDD" id="cd01948">
    <property type="entry name" value="EAL"/>
    <property type="match status" value="1"/>
</dbReference>
<dbReference type="SUPFAM" id="SSF55785">
    <property type="entry name" value="PYP-like sensor domain (PAS domain)"/>
    <property type="match status" value="1"/>
</dbReference>
<dbReference type="SMART" id="SM00091">
    <property type="entry name" value="PAS"/>
    <property type="match status" value="1"/>
</dbReference>
<reference evidence="7 8" key="1">
    <citation type="submission" date="2019-03" db="EMBL/GenBank/DDBJ databases">
        <title>Genomic Encyclopedia of Type Strains, Phase IV (KMG-IV): sequencing the most valuable type-strain genomes for metagenomic binning, comparative biology and taxonomic classification.</title>
        <authorList>
            <person name="Goeker M."/>
        </authorList>
    </citation>
    <scope>NUCLEOTIDE SEQUENCE [LARGE SCALE GENOMIC DNA]</scope>
    <source>
        <strain evidence="7 8">DSM 28697</strain>
    </source>
</reference>
<dbReference type="NCBIfam" id="TIGR00229">
    <property type="entry name" value="sensory_box"/>
    <property type="match status" value="1"/>
</dbReference>